<name>A0ABT1ZU37_9BURK</name>
<organism evidence="1 2">
    <name type="scientific">Massilia pinisoli</name>
    <dbReference type="NCBI Taxonomy" id="1772194"/>
    <lineage>
        <taxon>Bacteria</taxon>
        <taxon>Pseudomonadati</taxon>
        <taxon>Pseudomonadota</taxon>
        <taxon>Betaproteobacteria</taxon>
        <taxon>Burkholderiales</taxon>
        <taxon>Oxalobacteraceae</taxon>
        <taxon>Telluria group</taxon>
        <taxon>Massilia</taxon>
    </lineage>
</organism>
<comment type="caution">
    <text evidence="1">The sequence shown here is derived from an EMBL/GenBank/DDBJ whole genome shotgun (WGS) entry which is preliminary data.</text>
</comment>
<keyword evidence="2" id="KW-1185">Reference proteome</keyword>
<gene>
    <name evidence="1" type="ORF">NX784_17525</name>
</gene>
<dbReference type="Proteomes" id="UP001204151">
    <property type="component" value="Unassembled WGS sequence"/>
</dbReference>
<protein>
    <recommendedName>
        <fullName evidence="3">Glycosyl transferase family 1</fullName>
    </recommendedName>
</protein>
<evidence type="ECO:0000313" key="2">
    <source>
        <dbReference type="Proteomes" id="UP001204151"/>
    </source>
</evidence>
<dbReference type="RefSeq" id="WP_258817982.1">
    <property type="nucleotide sequence ID" value="NZ_JANUGW010000013.1"/>
</dbReference>
<proteinExistence type="predicted"/>
<dbReference type="EMBL" id="JANUGW010000013">
    <property type="protein sequence ID" value="MCS0583394.1"/>
    <property type="molecule type" value="Genomic_DNA"/>
</dbReference>
<evidence type="ECO:0008006" key="3">
    <source>
        <dbReference type="Google" id="ProtNLM"/>
    </source>
</evidence>
<dbReference type="SUPFAM" id="SSF53756">
    <property type="entry name" value="UDP-Glycosyltransferase/glycogen phosphorylase"/>
    <property type="match status" value="1"/>
</dbReference>
<evidence type="ECO:0000313" key="1">
    <source>
        <dbReference type="EMBL" id="MCS0583394.1"/>
    </source>
</evidence>
<sequence length="332" mass="37226">MSKINFMSVTFFLPNAELVEQIKIADPERDWRLFSTGVQVWIGQTYLRLKRAGYDVILSTRAPSRGTVVAHADHVSKLLSERSLLSKLTIVSARADRPSQRNADIEVVQNRHSSDSERAFHIQHWPQPGLIPRDPKRRTTIENVAFKGAAGEMATSFTDGLWELMMARLGVAWRVDAAQWTGNDAQYVTNWNDYSDTDVVVAVRKDMTSSYTKKPASKLINAWLAGVPAVLGREEAYRELRRTELDYIEVTSAADAFRAIETLKNNPQLYDAMVRNGSERAAEVTAKVCTDAWADLLFKKVPKIEPTPMLGLCARTLRCRVRGIIGGTRSTA</sequence>
<reference evidence="1 2" key="1">
    <citation type="submission" date="2022-08" db="EMBL/GenBank/DDBJ databases">
        <title>Reclassification of Massilia species as members of the genera Telluria, Duganella, Pseudoduganella, Mokoshia gen. nov. and Zemynaea gen. nov. using orthogonal and non-orthogonal genome-based approaches.</title>
        <authorList>
            <person name="Bowman J.P."/>
        </authorList>
    </citation>
    <scope>NUCLEOTIDE SEQUENCE [LARGE SCALE GENOMIC DNA]</scope>
    <source>
        <strain evidence="1 2">JCM 31316</strain>
    </source>
</reference>
<accession>A0ABT1ZU37</accession>